<dbReference type="Pfam" id="PF04883">
    <property type="entry name" value="HK97-gp10_like"/>
    <property type="match status" value="1"/>
</dbReference>
<dbReference type="Proteomes" id="UP000735541">
    <property type="component" value="Unassembled WGS sequence"/>
</dbReference>
<accession>A0ABS6TT28</accession>
<protein>
    <recommendedName>
        <fullName evidence="3">HK97 gp10 family phage protein</fullName>
    </recommendedName>
</protein>
<evidence type="ECO:0008006" key="3">
    <source>
        <dbReference type="Google" id="ProtNLM"/>
    </source>
</evidence>
<dbReference type="EMBL" id="JAHUVW010000001">
    <property type="protein sequence ID" value="MBV7671374.1"/>
    <property type="molecule type" value="Genomic_DNA"/>
</dbReference>
<gene>
    <name evidence="1" type="ORF">STHAL_18150</name>
</gene>
<sequence length="138" mass="15286">MARRRGRTGGRGGGTRRSGITVNVQGLDRLREQLDDLTPTIRAAAFRALKESAEAVRADAAAGVRFKSGNLRKGAKARFHNNQLRAEIGWWDRNVFYAVLHEFGTRKIRARPSLGPAIAAERSKIGARIQDEVRRALP</sequence>
<evidence type="ECO:0000313" key="1">
    <source>
        <dbReference type="EMBL" id="MBV7671374.1"/>
    </source>
</evidence>
<evidence type="ECO:0000313" key="2">
    <source>
        <dbReference type="Proteomes" id="UP000735541"/>
    </source>
</evidence>
<proteinExistence type="predicted"/>
<keyword evidence="2" id="KW-1185">Reference proteome</keyword>
<name>A0ABS6TT28_STRHA</name>
<dbReference type="NCBIfam" id="TIGR01725">
    <property type="entry name" value="phge_HK97_gp10"/>
    <property type="match status" value="1"/>
</dbReference>
<dbReference type="RefSeq" id="WP_228869947.1">
    <property type="nucleotide sequence ID" value="NZ_JAHUVW010000001.1"/>
</dbReference>
<reference evidence="1 2" key="1">
    <citation type="submission" date="2021-07" db="EMBL/GenBank/DDBJ databases">
        <title>Sequencing Streptomyces halstedii LGO-A4 genome an citrus endophytic actinomycete.</title>
        <authorList>
            <person name="Samborskyy M."/>
            <person name="Scott N."/>
            <person name="Deglau R."/>
            <person name="Dickens S."/>
            <person name="Oliveira L.G."/>
        </authorList>
    </citation>
    <scope>NUCLEOTIDE SEQUENCE [LARGE SCALE GENOMIC DNA]</scope>
    <source>
        <strain evidence="1 2">LGO-A4</strain>
    </source>
</reference>
<organism evidence="1 2">
    <name type="scientific">Streptomyces halstedii</name>
    <dbReference type="NCBI Taxonomy" id="1944"/>
    <lineage>
        <taxon>Bacteria</taxon>
        <taxon>Bacillati</taxon>
        <taxon>Actinomycetota</taxon>
        <taxon>Actinomycetes</taxon>
        <taxon>Kitasatosporales</taxon>
        <taxon>Streptomycetaceae</taxon>
        <taxon>Streptomyces</taxon>
    </lineage>
</organism>
<dbReference type="InterPro" id="IPR010064">
    <property type="entry name" value="HK97-gp10_tail"/>
</dbReference>
<comment type="caution">
    <text evidence="1">The sequence shown here is derived from an EMBL/GenBank/DDBJ whole genome shotgun (WGS) entry which is preliminary data.</text>
</comment>